<feature type="binding site" evidence="6">
    <location>
        <position position="292"/>
    </location>
    <ligand>
        <name>S-adenosyl-L-methionine</name>
        <dbReference type="ChEBI" id="CHEBI:59789"/>
    </ligand>
</feature>
<feature type="active site" description="Nucleophile" evidence="6">
    <location>
        <position position="366"/>
    </location>
</feature>
<dbReference type="RefSeq" id="WP_090963984.1">
    <property type="nucleotide sequence ID" value="NZ_FOOA01000011.1"/>
</dbReference>
<keyword evidence="1" id="KW-0479">Metal-binding</keyword>
<evidence type="ECO:0000256" key="4">
    <source>
        <dbReference type="ARBA" id="ARBA00022691"/>
    </source>
</evidence>
<dbReference type="PANTHER" id="PTHR11061">
    <property type="entry name" value="RNA M5U METHYLTRANSFERASE"/>
    <property type="match status" value="1"/>
</dbReference>
<dbReference type="SUPFAM" id="SSF50249">
    <property type="entry name" value="Nucleic acid-binding proteins"/>
    <property type="match status" value="1"/>
</dbReference>
<sequence length="408" mass="44007">MSEQVAIDALGTRGDGIARQPTTVFVPFALPGERVTIERQGGRGQLLSVDAPSPDRREAPCPHFGRCGGCDLQHLSDDLYATFKRDLVVDALSREGLSPDVAPLVPCDPASRRRAVFTAVRAGPRVLFGFHEALSHRIAPIETCLVVVPEIVARLKRFERLATLLIDRKRELRMTVTRTTTGLDVAIEQTAKLTGDLRQATIAWGAEDGAVARLSVDGETLIENRVPVIDVAGIAVPFPPGAFLQAVGRAEEHMAEIALAHLAPSKSVADLFSGFGAFSLRLAQRHAVHAAEFDAPALAALEKAKRGASGLKPIAIERRDLYRRPLTVKELSKFDGVLFDPPRAGAEAQSRELAASTVKRIAAVSCNPVTLARDAAILVGGGYRLLSVTPIDQFLWSHHVEAVALFER</sequence>
<dbReference type="InterPro" id="IPR012340">
    <property type="entry name" value="NA-bd_OB-fold"/>
</dbReference>
<dbReference type="EC" id="2.1.1.190" evidence="9"/>
<keyword evidence="10" id="KW-1185">Reference proteome</keyword>
<dbReference type="PANTHER" id="PTHR11061:SF49">
    <property type="entry name" value="23S RRNA (URACIL(1939)-C(5))-METHYLTRANSFERASE RLMD"/>
    <property type="match status" value="1"/>
</dbReference>
<evidence type="ECO:0000259" key="8">
    <source>
        <dbReference type="PROSITE" id="PS50926"/>
    </source>
</evidence>
<dbReference type="Gene3D" id="3.40.50.150">
    <property type="entry name" value="Vaccinia Virus protein VP39"/>
    <property type="match status" value="1"/>
</dbReference>
<dbReference type="InterPro" id="IPR002792">
    <property type="entry name" value="TRAM_dom"/>
</dbReference>
<dbReference type="PROSITE" id="PS50926">
    <property type="entry name" value="TRAM"/>
    <property type="match status" value="1"/>
</dbReference>
<gene>
    <name evidence="9" type="ORF">GGR05_001136</name>
</gene>
<dbReference type="SUPFAM" id="SSF53335">
    <property type="entry name" value="S-adenosyl-L-methionine-dependent methyltransferases"/>
    <property type="match status" value="1"/>
</dbReference>
<evidence type="ECO:0000256" key="2">
    <source>
        <dbReference type="ARBA" id="ARBA00022603"/>
    </source>
</evidence>
<reference evidence="9 10" key="1">
    <citation type="submission" date="2020-08" db="EMBL/GenBank/DDBJ databases">
        <title>Genomic Encyclopedia of Type Strains, Phase IV (KMG-IV): sequencing the most valuable type-strain genomes for metagenomic binning, comparative biology and taxonomic classification.</title>
        <authorList>
            <person name="Goeker M."/>
        </authorList>
    </citation>
    <scope>NUCLEOTIDE SEQUENCE [LARGE SCALE GENOMIC DNA]</scope>
    <source>
        <strain evidence="9 10">DSM 25024</strain>
    </source>
</reference>
<feature type="binding site" evidence="6">
    <location>
        <position position="272"/>
    </location>
    <ligand>
        <name>S-adenosyl-L-methionine</name>
        <dbReference type="ChEBI" id="CHEBI:59789"/>
    </ligand>
</feature>
<keyword evidence="4 6" id="KW-0949">S-adenosyl-L-methionine</keyword>
<dbReference type="AlphaFoldDB" id="A0A7W6BTY0"/>
<dbReference type="Pfam" id="PF05958">
    <property type="entry name" value="tRNA_U5-meth_tr"/>
    <property type="match status" value="1"/>
</dbReference>
<accession>A0A7W6BTY0</accession>
<dbReference type="GO" id="GO:0070475">
    <property type="term" value="P:rRNA base methylation"/>
    <property type="evidence" value="ECO:0007669"/>
    <property type="project" value="TreeGrafter"/>
</dbReference>
<feature type="active site" evidence="7">
    <location>
        <position position="366"/>
    </location>
</feature>
<evidence type="ECO:0000256" key="5">
    <source>
        <dbReference type="ARBA" id="ARBA00023014"/>
    </source>
</evidence>
<feature type="domain" description="TRAM" evidence="8">
    <location>
        <begin position="1"/>
        <end position="53"/>
    </location>
</feature>
<dbReference type="Gene3D" id="2.40.50.140">
    <property type="entry name" value="Nucleic acid-binding proteins"/>
    <property type="match status" value="1"/>
</dbReference>
<feature type="binding site" evidence="6">
    <location>
        <position position="245"/>
    </location>
    <ligand>
        <name>S-adenosyl-L-methionine</name>
        <dbReference type="ChEBI" id="CHEBI:59789"/>
    </ligand>
</feature>
<comment type="similarity">
    <text evidence="6">Belongs to the class I-like SAM-binding methyltransferase superfamily. RNA M5U methyltransferase family.</text>
</comment>
<keyword evidence="5" id="KW-0411">Iron-sulfur</keyword>
<dbReference type="Proteomes" id="UP000531216">
    <property type="component" value="Unassembled WGS sequence"/>
</dbReference>
<dbReference type="PROSITE" id="PS51687">
    <property type="entry name" value="SAM_MT_RNA_M5U"/>
    <property type="match status" value="1"/>
</dbReference>
<evidence type="ECO:0000256" key="6">
    <source>
        <dbReference type="PROSITE-ProRule" id="PRU01024"/>
    </source>
</evidence>
<feature type="binding site" evidence="6">
    <location>
        <position position="340"/>
    </location>
    <ligand>
        <name>S-adenosyl-L-methionine</name>
        <dbReference type="ChEBI" id="CHEBI:59789"/>
    </ligand>
</feature>
<keyword evidence="2 6" id="KW-0489">Methyltransferase</keyword>
<name>A0A7W6BTY0_9HYPH</name>
<keyword evidence="3 6" id="KW-0808">Transferase</keyword>
<dbReference type="GO" id="GO:0051539">
    <property type="term" value="F:4 iron, 4 sulfur cluster binding"/>
    <property type="evidence" value="ECO:0007669"/>
    <property type="project" value="UniProtKB-KW"/>
</dbReference>
<keyword evidence="1" id="KW-0408">Iron</keyword>
<dbReference type="GO" id="GO:0070041">
    <property type="term" value="F:rRNA (uridine-C5-)-methyltransferase activity"/>
    <property type="evidence" value="ECO:0007669"/>
    <property type="project" value="TreeGrafter"/>
</dbReference>
<dbReference type="PROSITE" id="PS01230">
    <property type="entry name" value="TRMA_1"/>
    <property type="match status" value="1"/>
</dbReference>
<evidence type="ECO:0000313" key="9">
    <source>
        <dbReference type="EMBL" id="MBB3935008.1"/>
    </source>
</evidence>
<evidence type="ECO:0000256" key="1">
    <source>
        <dbReference type="ARBA" id="ARBA00022485"/>
    </source>
</evidence>
<protein>
    <submittedName>
        <fullName evidence="9">23S rRNA (Uracil1939-C5)-methyltransferase</fullName>
        <ecNumber evidence="9">2.1.1.190</ecNumber>
    </submittedName>
</protein>
<comment type="caution">
    <text evidence="9">The sequence shown here is derived from an EMBL/GenBank/DDBJ whole genome shotgun (WGS) entry which is preliminary data.</text>
</comment>
<dbReference type="InterPro" id="IPR010280">
    <property type="entry name" value="U5_MeTrfase_fam"/>
</dbReference>
<evidence type="ECO:0000313" key="10">
    <source>
        <dbReference type="Proteomes" id="UP000531216"/>
    </source>
</evidence>
<dbReference type="InterPro" id="IPR030390">
    <property type="entry name" value="MeTrfase_TrmA_AS"/>
</dbReference>
<dbReference type="CDD" id="cd02440">
    <property type="entry name" value="AdoMet_MTases"/>
    <property type="match status" value="1"/>
</dbReference>
<dbReference type="OrthoDB" id="9804590at2"/>
<evidence type="ECO:0000256" key="7">
    <source>
        <dbReference type="PROSITE-ProRule" id="PRU10015"/>
    </source>
</evidence>
<keyword evidence="1" id="KW-0004">4Fe-4S</keyword>
<dbReference type="EMBL" id="JACIDO010000002">
    <property type="protein sequence ID" value="MBB3935008.1"/>
    <property type="molecule type" value="Genomic_DNA"/>
</dbReference>
<evidence type="ECO:0000256" key="3">
    <source>
        <dbReference type="ARBA" id="ARBA00022679"/>
    </source>
</evidence>
<organism evidence="9 10">
    <name type="scientific">Aureimonas phyllosphaerae</name>
    <dbReference type="NCBI Taxonomy" id="1166078"/>
    <lineage>
        <taxon>Bacteria</taxon>
        <taxon>Pseudomonadati</taxon>
        <taxon>Pseudomonadota</taxon>
        <taxon>Alphaproteobacteria</taxon>
        <taxon>Hyphomicrobiales</taxon>
        <taxon>Aurantimonadaceae</taxon>
        <taxon>Aureimonas</taxon>
    </lineage>
</organism>
<proteinExistence type="inferred from homology"/>
<dbReference type="InterPro" id="IPR029063">
    <property type="entry name" value="SAM-dependent_MTases_sf"/>
</dbReference>
<dbReference type="Gene3D" id="2.40.50.1070">
    <property type="match status" value="1"/>
</dbReference>